<dbReference type="InterPro" id="IPR036249">
    <property type="entry name" value="Thioredoxin-like_sf"/>
</dbReference>
<sequence length="221" mass="25054">MDRQLTDYIERYQESKLQSSNAQENRPESDSDNESLLELLEELENEDDMVAKYKEQRLQQLKQEISSIDRAADILGKDVGCVNFIGAEKELMDAVTRTEIAVVHFYQPTFPKCKVMNEKLAMLAEKHLALHVLAIPAEKAHFLVTKLKIKVLPFVVVYRHGQEIARIVGFEGIGEAEDAVTITALETKLIQCGAISRRTINTGTVSRSRDIEKEDSGDDWF</sequence>
<feature type="compositionally biased region" description="Polar residues" evidence="2">
    <location>
        <begin position="15"/>
        <end position="24"/>
    </location>
</feature>
<feature type="region of interest" description="Disordered" evidence="2">
    <location>
        <begin position="12"/>
        <end position="36"/>
    </location>
</feature>
<dbReference type="AlphaFoldDB" id="A0A4P6XP51"/>
<evidence type="ECO:0000259" key="3">
    <source>
        <dbReference type="Pfam" id="PF02114"/>
    </source>
</evidence>
<accession>A0A4P6XP51</accession>
<proteinExistence type="inferred from homology"/>
<name>A0A4P6XP51_9ASCO</name>
<comment type="similarity">
    <text evidence="1">Belongs to the phosducin family.</text>
</comment>
<keyword evidence="5" id="KW-1185">Reference proteome</keyword>
<dbReference type="EMBL" id="CP034459">
    <property type="protein sequence ID" value="QBM89257.1"/>
    <property type="molecule type" value="Genomic_DNA"/>
</dbReference>
<gene>
    <name evidence="4" type="primary">MPUL0D03210</name>
    <name evidence="4" type="ORF">METSCH_D03210</name>
</gene>
<dbReference type="Pfam" id="PF02114">
    <property type="entry name" value="Phosducin"/>
    <property type="match status" value="1"/>
</dbReference>
<evidence type="ECO:0000256" key="2">
    <source>
        <dbReference type="SAM" id="MobiDB-lite"/>
    </source>
</evidence>
<evidence type="ECO:0000313" key="4">
    <source>
        <dbReference type="EMBL" id="QBM89257.1"/>
    </source>
</evidence>
<evidence type="ECO:0000313" key="5">
    <source>
        <dbReference type="Proteomes" id="UP000292447"/>
    </source>
</evidence>
<dbReference type="STRING" id="2163413.A0A4P6XP51"/>
<dbReference type="Gene3D" id="3.40.30.10">
    <property type="entry name" value="Glutaredoxin"/>
    <property type="match status" value="1"/>
</dbReference>
<dbReference type="Proteomes" id="UP000292447">
    <property type="component" value="Chromosome IV"/>
</dbReference>
<dbReference type="InterPro" id="IPR024253">
    <property type="entry name" value="Phosducin_thioredoxin-like_dom"/>
</dbReference>
<feature type="domain" description="Phosducin" evidence="3">
    <location>
        <begin position="37"/>
        <end position="170"/>
    </location>
</feature>
<dbReference type="SUPFAM" id="SSF52833">
    <property type="entry name" value="Thioredoxin-like"/>
    <property type="match status" value="1"/>
</dbReference>
<dbReference type="PANTHER" id="PTHR21148">
    <property type="entry name" value="THIOREDOXIN DOMAIN-CONTAINING PROTEIN 9"/>
    <property type="match status" value="1"/>
</dbReference>
<organism evidence="4 5">
    <name type="scientific">Metschnikowia aff. pulcherrima</name>
    <dbReference type="NCBI Taxonomy" id="2163413"/>
    <lineage>
        <taxon>Eukaryota</taxon>
        <taxon>Fungi</taxon>
        <taxon>Dikarya</taxon>
        <taxon>Ascomycota</taxon>
        <taxon>Saccharomycotina</taxon>
        <taxon>Pichiomycetes</taxon>
        <taxon>Metschnikowiaceae</taxon>
        <taxon>Metschnikowia</taxon>
    </lineage>
</organism>
<evidence type="ECO:0000256" key="1">
    <source>
        <dbReference type="ARBA" id="ARBA00009686"/>
    </source>
</evidence>
<reference evidence="5" key="1">
    <citation type="submission" date="2019-03" db="EMBL/GenBank/DDBJ databases">
        <title>Snf2 controls pulcherriminic acid biosynthesis and connects pigmentation and antifungal activity of the yeast Metschnikowia pulcherrima.</title>
        <authorList>
            <person name="Gore-Lloyd D."/>
            <person name="Sumann I."/>
            <person name="Brachmann A.O."/>
            <person name="Schneeberger K."/>
            <person name="Ortiz-Merino R.A."/>
            <person name="Moreno-Beltran M."/>
            <person name="Schlaefli M."/>
            <person name="Kirner P."/>
            <person name="Santos Kron A."/>
            <person name="Wolfe K.H."/>
            <person name="Piel J."/>
            <person name="Ahrens C.H."/>
            <person name="Henk D."/>
            <person name="Freimoser F.M."/>
        </authorList>
    </citation>
    <scope>NUCLEOTIDE SEQUENCE [LARGE SCALE GENOMIC DNA]</scope>
    <source>
        <strain evidence="5">APC 1.2</strain>
    </source>
</reference>
<protein>
    <submittedName>
        <fullName evidence="4">Phosducin</fullName>
    </submittedName>
</protein>